<dbReference type="EMBL" id="KL363199">
    <property type="protein sequence ID" value="KFD55571.1"/>
    <property type="molecule type" value="Genomic_DNA"/>
</dbReference>
<organism evidence="3 5">
    <name type="scientific">Trichuris suis</name>
    <name type="common">pig whipworm</name>
    <dbReference type="NCBI Taxonomy" id="68888"/>
    <lineage>
        <taxon>Eukaryota</taxon>
        <taxon>Metazoa</taxon>
        <taxon>Ecdysozoa</taxon>
        <taxon>Nematoda</taxon>
        <taxon>Enoplea</taxon>
        <taxon>Dorylaimia</taxon>
        <taxon>Trichinellida</taxon>
        <taxon>Trichuridae</taxon>
        <taxon>Trichuris</taxon>
    </lineage>
</organism>
<dbReference type="Proteomes" id="UP000030758">
    <property type="component" value="Unassembled WGS sequence"/>
</dbReference>
<protein>
    <recommendedName>
        <fullName evidence="2">RRM domain-containing protein</fullName>
    </recommendedName>
</protein>
<dbReference type="PANTHER" id="PTHR45735">
    <property type="entry name" value="CLEAVAGE STIMULATION FACTOR SUBUNIT 2"/>
    <property type="match status" value="1"/>
</dbReference>
<dbReference type="EMBL" id="KL367583">
    <property type="protein sequence ID" value="KFD62999.1"/>
    <property type="molecule type" value="Genomic_DNA"/>
</dbReference>
<evidence type="ECO:0000313" key="5">
    <source>
        <dbReference type="Proteomes" id="UP000030764"/>
    </source>
</evidence>
<dbReference type="InterPro" id="IPR000504">
    <property type="entry name" value="RRM_dom"/>
</dbReference>
<dbReference type="InterPro" id="IPR025742">
    <property type="entry name" value="CSTF2_hinge"/>
</dbReference>
<proteinExistence type="predicted"/>
<dbReference type="PANTHER" id="PTHR45735:SF2">
    <property type="entry name" value="CLEAVAGE STIMULATION FACTOR SUBUNIT 2"/>
    <property type="match status" value="1"/>
</dbReference>
<dbReference type="SMART" id="SM00360">
    <property type="entry name" value="RRM"/>
    <property type="match status" value="1"/>
</dbReference>
<dbReference type="PROSITE" id="PS50102">
    <property type="entry name" value="RRM"/>
    <property type="match status" value="1"/>
</dbReference>
<dbReference type="GO" id="GO:0005847">
    <property type="term" value="C:mRNA cleavage and polyadenylation specificity factor complex"/>
    <property type="evidence" value="ECO:0007669"/>
    <property type="project" value="TreeGrafter"/>
</dbReference>
<dbReference type="SUPFAM" id="SSF54928">
    <property type="entry name" value="RNA-binding domain, RBD"/>
    <property type="match status" value="1"/>
</dbReference>
<dbReference type="Gene3D" id="3.30.70.330">
    <property type="match status" value="1"/>
</dbReference>
<dbReference type="Pfam" id="PF00076">
    <property type="entry name" value="RRM_1"/>
    <property type="match status" value="1"/>
</dbReference>
<accession>A0A085MEC5</accession>
<keyword evidence="1" id="KW-0694">RNA-binding</keyword>
<evidence type="ECO:0000256" key="1">
    <source>
        <dbReference type="PROSITE-ProRule" id="PRU00176"/>
    </source>
</evidence>
<dbReference type="GO" id="GO:0003729">
    <property type="term" value="F:mRNA binding"/>
    <property type="evidence" value="ECO:0007669"/>
    <property type="project" value="TreeGrafter"/>
</dbReference>
<name>A0A085MEC5_9BILA</name>
<dbReference type="Gene3D" id="1.25.40.630">
    <property type="match status" value="1"/>
</dbReference>
<sequence>MFQKGLSGPFSWEIFHMTQPKHNFPKYSVEQGRCLVFGMFFATVLSIWCIKGPEARFNNYFRLMYDRETGRSKGYGFCEFCDKETAASALRNMKNLEFNGRGLRIDAASGERTKEEIRQMHMMMAAAEEESYYGPTACGEDAKRAISDALIDLPKERLVEFLQEIKTSLRNNPNETRGFLVENPQIALAILDASVICRQIDQNTALSLLHKPYSRTNDLAKHIENMKSLSEQPSQRLPTDFFETSARNPLVANLNYLTSSETS</sequence>
<dbReference type="AlphaFoldDB" id="A0A085MEC5"/>
<dbReference type="InterPro" id="IPR012677">
    <property type="entry name" value="Nucleotide-bd_a/b_plait_sf"/>
</dbReference>
<reference evidence="3 5" key="1">
    <citation type="journal article" date="2014" name="Nat. Genet.">
        <title>Genome and transcriptome of the porcine whipworm Trichuris suis.</title>
        <authorList>
            <person name="Jex A.R."/>
            <person name="Nejsum P."/>
            <person name="Schwarz E.M."/>
            <person name="Hu L."/>
            <person name="Young N.D."/>
            <person name="Hall R.S."/>
            <person name="Korhonen P.K."/>
            <person name="Liao S."/>
            <person name="Thamsborg S."/>
            <person name="Xia J."/>
            <person name="Xu P."/>
            <person name="Wang S."/>
            <person name="Scheerlinck J.P."/>
            <person name="Hofmann A."/>
            <person name="Sternberg P.W."/>
            <person name="Wang J."/>
            <person name="Gasser R.B."/>
        </authorList>
    </citation>
    <scope>NUCLEOTIDE SEQUENCE [LARGE SCALE GENOMIC DNA]</scope>
    <source>
        <strain evidence="4">DCEP-RM93F</strain>
        <strain evidence="3">DCEP-RM93M</strain>
    </source>
</reference>
<dbReference type="Pfam" id="PF14327">
    <property type="entry name" value="CSTF2_hinge"/>
    <property type="match status" value="1"/>
</dbReference>
<dbReference type="InterPro" id="IPR035979">
    <property type="entry name" value="RBD_domain_sf"/>
</dbReference>
<evidence type="ECO:0000313" key="4">
    <source>
        <dbReference type="EMBL" id="KFD62999.1"/>
    </source>
</evidence>
<gene>
    <name evidence="3" type="ORF">M513_03623</name>
    <name evidence="4" type="ORF">M514_03623</name>
</gene>
<evidence type="ECO:0000259" key="2">
    <source>
        <dbReference type="PROSITE" id="PS50102"/>
    </source>
</evidence>
<feature type="domain" description="RRM" evidence="2">
    <location>
        <begin position="62"/>
        <end position="110"/>
    </location>
</feature>
<dbReference type="Proteomes" id="UP000030764">
    <property type="component" value="Unassembled WGS sequence"/>
</dbReference>
<dbReference type="OrthoDB" id="272703at2759"/>
<evidence type="ECO:0000313" key="3">
    <source>
        <dbReference type="EMBL" id="KFD55571.1"/>
    </source>
</evidence>
<keyword evidence="5" id="KW-1185">Reference proteome</keyword>